<protein>
    <recommendedName>
        <fullName evidence="5">cytochrome-c oxidase</fullName>
        <ecNumber evidence="5">7.1.1.9</ecNumber>
    </recommendedName>
</protein>
<evidence type="ECO:0000256" key="17">
    <source>
        <dbReference type="ARBA" id="ARBA00023136"/>
    </source>
</evidence>
<dbReference type="PROSITE" id="PS51007">
    <property type="entry name" value="CYTC"/>
    <property type="match status" value="1"/>
</dbReference>
<evidence type="ECO:0000313" key="25">
    <source>
        <dbReference type="EMBL" id="SMP54479.1"/>
    </source>
</evidence>
<evidence type="ECO:0000259" key="23">
    <source>
        <dbReference type="PROSITE" id="PS50855"/>
    </source>
</evidence>
<keyword evidence="8 19" id="KW-0349">Heme</keyword>
<feature type="region of interest" description="Disordered" evidence="21">
    <location>
        <begin position="759"/>
        <end position="781"/>
    </location>
</feature>
<dbReference type="Gene3D" id="1.20.210.10">
    <property type="entry name" value="Cytochrome c oxidase-like, subunit I domain"/>
    <property type="match status" value="1"/>
</dbReference>
<evidence type="ECO:0000256" key="18">
    <source>
        <dbReference type="ARBA" id="ARBA00047816"/>
    </source>
</evidence>
<evidence type="ECO:0000256" key="9">
    <source>
        <dbReference type="ARBA" id="ARBA00022660"/>
    </source>
</evidence>
<evidence type="ECO:0000256" key="8">
    <source>
        <dbReference type="ARBA" id="ARBA00022617"/>
    </source>
</evidence>
<name>A0ABY1PZW0_9BACT</name>
<evidence type="ECO:0000256" key="10">
    <source>
        <dbReference type="ARBA" id="ARBA00022692"/>
    </source>
</evidence>
<dbReference type="NCBIfam" id="NF011055">
    <property type="entry name" value="PRK14487.1"/>
    <property type="match status" value="1"/>
</dbReference>
<evidence type="ECO:0000259" key="24">
    <source>
        <dbReference type="PROSITE" id="PS51007"/>
    </source>
</evidence>
<comment type="pathway">
    <text evidence="4">Energy metabolism; oxidative phosphorylation.</text>
</comment>
<keyword evidence="10 20" id="KW-0812">Transmembrane</keyword>
<gene>
    <name evidence="25" type="ORF">SAMN06265222_104248</name>
</gene>
<dbReference type="RefSeq" id="WP_430438327.1">
    <property type="nucleotide sequence ID" value="NZ_FXUG01000004.1"/>
</dbReference>
<evidence type="ECO:0000313" key="26">
    <source>
        <dbReference type="Proteomes" id="UP001158067"/>
    </source>
</evidence>
<dbReference type="PROSITE" id="PS00077">
    <property type="entry name" value="COX1_CUB"/>
    <property type="match status" value="1"/>
</dbReference>
<evidence type="ECO:0000256" key="2">
    <source>
        <dbReference type="ARBA" id="ARBA00001973"/>
    </source>
</evidence>
<comment type="cofactor">
    <cofactor evidence="2">
        <name>Cu(2+)</name>
        <dbReference type="ChEBI" id="CHEBI:29036"/>
    </cofactor>
</comment>
<feature type="transmembrane region" description="Helical" evidence="22">
    <location>
        <begin position="546"/>
        <end position="567"/>
    </location>
</feature>
<evidence type="ECO:0000256" key="21">
    <source>
        <dbReference type="SAM" id="MobiDB-lite"/>
    </source>
</evidence>
<feature type="region of interest" description="Disordered" evidence="21">
    <location>
        <begin position="1"/>
        <end position="26"/>
    </location>
</feature>
<evidence type="ECO:0000256" key="16">
    <source>
        <dbReference type="ARBA" id="ARBA00023008"/>
    </source>
</evidence>
<evidence type="ECO:0000256" key="6">
    <source>
        <dbReference type="ARBA" id="ARBA00022448"/>
    </source>
</evidence>
<keyword evidence="16" id="KW-0186">Copper</keyword>
<keyword evidence="6 20" id="KW-0813">Transport</keyword>
<keyword evidence="9 20" id="KW-0679">Respiratory chain</keyword>
<proteinExistence type="inferred from homology"/>
<evidence type="ECO:0000256" key="20">
    <source>
        <dbReference type="RuleBase" id="RU000370"/>
    </source>
</evidence>
<dbReference type="CDD" id="cd01661">
    <property type="entry name" value="cbb3_Oxidase_I"/>
    <property type="match status" value="1"/>
</dbReference>
<keyword evidence="11 19" id="KW-0479">Metal-binding</keyword>
<comment type="subcellular location">
    <subcellularLocation>
        <location evidence="3">Cell membrane</location>
        <topology evidence="3">Multi-pass membrane protein</topology>
    </subcellularLocation>
</comment>
<dbReference type="InterPro" id="IPR000883">
    <property type="entry name" value="Cyt_C_Oxase_1"/>
</dbReference>
<evidence type="ECO:0000256" key="19">
    <source>
        <dbReference type="PROSITE-ProRule" id="PRU00433"/>
    </source>
</evidence>
<dbReference type="Proteomes" id="UP001158067">
    <property type="component" value="Unassembled WGS sequence"/>
</dbReference>
<feature type="compositionally biased region" description="Gly residues" evidence="21">
    <location>
        <begin position="15"/>
        <end position="26"/>
    </location>
</feature>
<evidence type="ECO:0000256" key="22">
    <source>
        <dbReference type="SAM" id="Phobius"/>
    </source>
</evidence>
<dbReference type="InterPro" id="IPR036909">
    <property type="entry name" value="Cyt_c-like_dom_sf"/>
</dbReference>
<feature type="transmembrane region" description="Helical" evidence="22">
    <location>
        <begin position="263"/>
        <end position="282"/>
    </location>
</feature>
<feature type="transmembrane region" description="Helical" evidence="22">
    <location>
        <begin position="189"/>
        <end position="221"/>
    </location>
</feature>
<dbReference type="EMBL" id="FXUG01000004">
    <property type="protein sequence ID" value="SMP54479.1"/>
    <property type="molecule type" value="Genomic_DNA"/>
</dbReference>
<evidence type="ECO:0000256" key="1">
    <source>
        <dbReference type="ARBA" id="ARBA00001970"/>
    </source>
</evidence>
<comment type="caution">
    <text evidence="25">The sequence shown here is derived from an EMBL/GenBank/DDBJ whole genome shotgun (WGS) entry which is preliminary data.</text>
</comment>
<dbReference type="Pfam" id="PF00115">
    <property type="entry name" value="COX1"/>
    <property type="match status" value="1"/>
</dbReference>
<feature type="domain" description="Cytochrome oxidase subunit I profile" evidence="23">
    <location>
        <begin position="1"/>
        <end position="526"/>
    </location>
</feature>
<evidence type="ECO:0000256" key="7">
    <source>
        <dbReference type="ARBA" id="ARBA00022475"/>
    </source>
</evidence>
<feature type="transmembrane region" description="Helical" evidence="22">
    <location>
        <begin position="370"/>
        <end position="394"/>
    </location>
</feature>
<keyword evidence="7" id="KW-1003">Cell membrane</keyword>
<dbReference type="NCBIfam" id="TIGR00780">
    <property type="entry name" value="ccoN"/>
    <property type="match status" value="1"/>
</dbReference>
<dbReference type="NCBIfam" id="NF011053">
    <property type="entry name" value="PRK14485.1"/>
    <property type="match status" value="1"/>
</dbReference>
<keyword evidence="17 22" id="KW-0472">Membrane</keyword>
<reference evidence="25 26" key="1">
    <citation type="submission" date="2017-05" db="EMBL/GenBank/DDBJ databases">
        <authorList>
            <person name="Varghese N."/>
            <person name="Submissions S."/>
        </authorList>
    </citation>
    <scope>NUCLEOTIDE SEQUENCE [LARGE SCALE GENOMIC DNA]</scope>
    <source>
        <strain evidence="25 26">DSM 25457</strain>
    </source>
</reference>
<keyword evidence="14 22" id="KW-1133">Transmembrane helix</keyword>
<dbReference type="Gene3D" id="1.10.760.10">
    <property type="entry name" value="Cytochrome c-like domain"/>
    <property type="match status" value="1"/>
</dbReference>
<feature type="transmembrane region" description="Helical" evidence="22">
    <location>
        <begin position="462"/>
        <end position="484"/>
    </location>
</feature>
<evidence type="ECO:0000256" key="12">
    <source>
        <dbReference type="ARBA" id="ARBA00022967"/>
    </source>
</evidence>
<feature type="domain" description="Cytochrome c" evidence="24">
    <location>
        <begin position="587"/>
        <end position="719"/>
    </location>
</feature>
<accession>A0ABY1PZW0</accession>
<feature type="transmembrane region" description="Helical" evidence="22">
    <location>
        <begin position="40"/>
        <end position="66"/>
    </location>
</feature>
<dbReference type="Pfam" id="PF02433">
    <property type="entry name" value="FixO"/>
    <property type="match status" value="1"/>
</dbReference>
<feature type="transmembrane region" description="Helical" evidence="22">
    <location>
        <begin position="334"/>
        <end position="350"/>
    </location>
</feature>
<evidence type="ECO:0000256" key="3">
    <source>
        <dbReference type="ARBA" id="ARBA00004651"/>
    </source>
</evidence>
<feature type="transmembrane region" description="Helical" evidence="22">
    <location>
        <begin position="126"/>
        <end position="144"/>
    </location>
</feature>
<dbReference type="PROSITE" id="PS50855">
    <property type="entry name" value="COX1"/>
    <property type="match status" value="1"/>
</dbReference>
<feature type="transmembrane region" description="Helical" evidence="22">
    <location>
        <begin position="233"/>
        <end position="254"/>
    </location>
</feature>
<keyword evidence="26" id="KW-1185">Reference proteome</keyword>
<comment type="cofactor">
    <cofactor evidence="1">
        <name>heme b</name>
        <dbReference type="ChEBI" id="CHEBI:60344"/>
    </cofactor>
</comment>
<feature type="transmembrane region" description="Helical" evidence="22">
    <location>
        <begin position="86"/>
        <end position="106"/>
    </location>
</feature>
<dbReference type="PANTHER" id="PTHR10422">
    <property type="entry name" value="CYTOCHROME C OXIDASE SUBUNIT 1"/>
    <property type="match status" value="1"/>
</dbReference>
<dbReference type="InterPro" id="IPR009056">
    <property type="entry name" value="Cyt_c-like_dom"/>
</dbReference>
<dbReference type="SUPFAM" id="SSF81442">
    <property type="entry name" value="Cytochrome c oxidase subunit I-like"/>
    <property type="match status" value="1"/>
</dbReference>
<organism evidence="25 26">
    <name type="scientific">Neorhodopirellula lusitana</name>
    <dbReference type="NCBI Taxonomy" id="445327"/>
    <lineage>
        <taxon>Bacteria</taxon>
        <taxon>Pseudomonadati</taxon>
        <taxon>Planctomycetota</taxon>
        <taxon>Planctomycetia</taxon>
        <taxon>Pirellulales</taxon>
        <taxon>Pirellulaceae</taxon>
        <taxon>Neorhodopirellula</taxon>
    </lineage>
</organism>
<dbReference type="InterPro" id="IPR036927">
    <property type="entry name" value="Cyt_c_oxase-like_su1_sf"/>
</dbReference>
<dbReference type="EC" id="7.1.1.9" evidence="5"/>
<comment type="similarity">
    <text evidence="20">Belongs to the heme-copper respiratory oxidase family.</text>
</comment>
<comment type="catalytic activity">
    <reaction evidence="18">
        <text>4 Fe(II)-[cytochrome c] + O2 + 8 H(+)(in) = 4 Fe(III)-[cytochrome c] + 2 H2O + 4 H(+)(out)</text>
        <dbReference type="Rhea" id="RHEA:11436"/>
        <dbReference type="Rhea" id="RHEA-COMP:10350"/>
        <dbReference type="Rhea" id="RHEA-COMP:14399"/>
        <dbReference type="ChEBI" id="CHEBI:15377"/>
        <dbReference type="ChEBI" id="CHEBI:15378"/>
        <dbReference type="ChEBI" id="CHEBI:15379"/>
        <dbReference type="ChEBI" id="CHEBI:29033"/>
        <dbReference type="ChEBI" id="CHEBI:29034"/>
        <dbReference type="EC" id="7.1.1.9"/>
    </reaction>
</comment>
<keyword evidence="12" id="KW-1278">Translocase</keyword>
<dbReference type="InterPro" id="IPR023615">
    <property type="entry name" value="Cyt_c_Oxase_su1_BS"/>
</dbReference>
<feature type="transmembrane region" description="Helical" evidence="22">
    <location>
        <begin position="302"/>
        <end position="322"/>
    </location>
</feature>
<dbReference type="InterPro" id="IPR003468">
    <property type="entry name" value="Cyt_c_oxidase_monohaem-su/FixO"/>
</dbReference>
<evidence type="ECO:0000256" key="14">
    <source>
        <dbReference type="ARBA" id="ARBA00022989"/>
    </source>
</evidence>
<sequence>MATMTSTKHPQPGGTSSGGTGSAGSGDAGQMEQFSYDDTIVRLFATATIVWGIVATLAGLTVAVLLVMPGLSGGLDWLNFARLRPLHTNAAIFAFAGNAIFAAIYYSTQRLCKTRMWSDALSQMHFWGWQLIIVLAALTLPFGITQSKEYAELEWPIDILIAVVWLFIFGGNFLMTLINRRERHMYVALWFYIATIVTVALLHVFNNLVVPIGLFASIPIYAGVQDAFMQWWYGHNAVAFFLTTPFLGLMYYFLPKAADRPVFSYRLSIIHFWSLVFIYIWAGPHHLHYTALPEWASTLGMLFSVMLWMPSWGGMINGLLTLRGAWHKVAADPVLKFFVVGITFYGMSTFEGPALSVKAINAFTHYTDWTIAHVHSGALGWNGFMSFGMLYWLLPRLYQTKLWSPKLMSLHFWTGTIGILLYIIPIYAAGLMQGWMWRAMDDTGHLMYPDFIETTQSIVPLWWLRVVGGILYVSGALMMGINALMTWKNRPSTYEVPVISAPRLTKEYVSQEPAPKSHLEDVPVLELGKKLDIFGRMGWHRRWERLPVKFTVLVTLAVVVATLSELIPTFLIRTNVPTIATVKPYTPLELAGRHIFVSEGCYNCHSQMIRPMVSETKRYGEYSKPGEFIYDRPFQWGSRRIGPDLAREGGKQSSFWHWTHFENPENVSPGSVMPSYGHLLTEDMKYDAIAPHVKAAAYLGAEYTDEELNNTAEVAQKQAEYIAADIVQQGGPAKTYEKQAIALIAYLQRVGVDLFAEEAPAEPAGDADSDPESTEADPDVALNEASVTPVASSLHALNSSLDESNS</sequence>
<evidence type="ECO:0000256" key="15">
    <source>
        <dbReference type="ARBA" id="ARBA00023004"/>
    </source>
</evidence>
<dbReference type="InterPro" id="IPR004677">
    <property type="entry name" value="Cyt_c_oxidase_cbb3_su1"/>
</dbReference>
<dbReference type="SUPFAM" id="SSF46626">
    <property type="entry name" value="Cytochrome c"/>
    <property type="match status" value="1"/>
</dbReference>
<keyword evidence="15 19" id="KW-0408">Iron</keyword>
<feature type="transmembrane region" description="Helical" evidence="22">
    <location>
        <begin position="156"/>
        <end position="177"/>
    </location>
</feature>
<evidence type="ECO:0000256" key="4">
    <source>
        <dbReference type="ARBA" id="ARBA00004673"/>
    </source>
</evidence>
<evidence type="ECO:0000256" key="13">
    <source>
        <dbReference type="ARBA" id="ARBA00022982"/>
    </source>
</evidence>
<dbReference type="InterPro" id="IPR023616">
    <property type="entry name" value="Cyt_c_oxase-like_su1_dom"/>
</dbReference>
<dbReference type="NCBIfam" id="TIGR00781">
    <property type="entry name" value="ccoO"/>
    <property type="match status" value="1"/>
</dbReference>
<feature type="compositionally biased region" description="Acidic residues" evidence="21">
    <location>
        <begin position="759"/>
        <end position="778"/>
    </location>
</feature>
<feature type="transmembrane region" description="Helical" evidence="22">
    <location>
        <begin position="415"/>
        <end position="437"/>
    </location>
</feature>
<dbReference type="PANTHER" id="PTHR10422:SF29">
    <property type="entry name" value="CYTOCHROME C OXIDASE SUBUNIT 1 HOMOLOG, BACTEROID"/>
    <property type="match status" value="1"/>
</dbReference>
<evidence type="ECO:0000256" key="5">
    <source>
        <dbReference type="ARBA" id="ARBA00012949"/>
    </source>
</evidence>
<keyword evidence="13 20" id="KW-0249">Electron transport</keyword>
<evidence type="ECO:0000256" key="11">
    <source>
        <dbReference type="ARBA" id="ARBA00022723"/>
    </source>
</evidence>